<evidence type="ECO:0000256" key="1">
    <source>
        <dbReference type="SAM" id="MobiDB-lite"/>
    </source>
</evidence>
<keyword evidence="3" id="KW-1185">Reference proteome</keyword>
<accession>A0AAD4VF66</accession>
<evidence type="ECO:0000313" key="2">
    <source>
        <dbReference type="EMBL" id="KAI5323383.1"/>
    </source>
</evidence>
<dbReference type="AlphaFoldDB" id="A0AAD4VF66"/>
<dbReference type="EMBL" id="JAJFAZ020000006">
    <property type="protein sequence ID" value="KAI5323383.1"/>
    <property type="molecule type" value="Genomic_DNA"/>
</dbReference>
<reference evidence="2 3" key="1">
    <citation type="journal article" date="2022" name="G3 (Bethesda)">
        <title>Whole-genome sequence and methylome profiling of the almond [Prunus dulcis (Mill.) D.A. Webb] cultivar 'Nonpareil'.</title>
        <authorList>
            <person name="D'Amico-Willman K.M."/>
            <person name="Ouma W.Z."/>
            <person name="Meulia T."/>
            <person name="Sideli G.M."/>
            <person name="Gradziel T.M."/>
            <person name="Fresnedo-Ramirez J."/>
        </authorList>
    </citation>
    <scope>NUCLEOTIDE SEQUENCE [LARGE SCALE GENOMIC DNA]</scope>
    <source>
        <strain evidence="2">Clone GOH B32 T37-40</strain>
    </source>
</reference>
<sequence length="75" mass="8076">MAVASRRRQREGQSFEPEPTGDKTISSARGQPRQEEALGPGSNSNPQHPARARLGIHKTGQAQGEIWLVTLPSGC</sequence>
<proteinExistence type="predicted"/>
<evidence type="ECO:0000313" key="3">
    <source>
        <dbReference type="Proteomes" id="UP001054821"/>
    </source>
</evidence>
<name>A0AAD4VF66_PRUDU</name>
<organism evidence="2 3">
    <name type="scientific">Prunus dulcis</name>
    <name type="common">Almond</name>
    <name type="synonym">Amygdalus dulcis</name>
    <dbReference type="NCBI Taxonomy" id="3755"/>
    <lineage>
        <taxon>Eukaryota</taxon>
        <taxon>Viridiplantae</taxon>
        <taxon>Streptophyta</taxon>
        <taxon>Embryophyta</taxon>
        <taxon>Tracheophyta</taxon>
        <taxon>Spermatophyta</taxon>
        <taxon>Magnoliopsida</taxon>
        <taxon>eudicotyledons</taxon>
        <taxon>Gunneridae</taxon>
        <taxon>Pentapetalae</taxon>
        <taxon>rosids</taxon>
        <taxon>fabids</taxon>
        <taxon>Rosales</taxon>
        <taxon>Rosaceae</taxon>
        <taxon>Amygdaloideae</taxon>
        <taxon>Amygdaleae</taxon>
        <taxon>Prunus</taxon>
    </lineage>
</organism>
<feature type="region of interest" description="Disordered" evidence="1">
    <location>
        <begin position="1"/>
        <end position="63"/>
    </location>
</feature>
<gene>
    <name evidence="2" type="ORF">L3X38_032455</name>
</gene>
<dbReference type="Proteomes" id="UP001054821">
    <property type="component" value="Chromosome 6"/>
</dbReference>
<comment type="caution">
    <text evidence="2">The sequence shown here is derived from an EMBL/GenBank/DDBJ whole genome shotgun (WGS) entry which is preliminary data.</text>
</comment>
<protein>
    <submittedName>
        <fullName evidence="2">Uncharacterized protein</fullName>
    </submittedName>
</protein>